<organism evidence="1 2">
    <name type="scientific">Caerostris extrusa</name>
    <name type="common">Bark spider</name>
    <name type="synonym">Caerostris bankana</name>
    <dbReference type="NCBI Taxonomy" id="172846"/>
    <lineage>
        <taxon>Eukaryota</taxon>
        <taxon>Metazoa</taxon>
        <taxon>Ecdysozoa</taxon>
        <taxon>Arthropoda</taxon>
        <taxon>Chelicerata</taxon>
        <taxon>Arachnida</taxon>
        <taxon>Araneae</taxon>
        <taxon>Araneomorphae</taxon>
        <taxon>Entelegynae</taxon>
        <taxon>Araneoidea</taxon>
        <taxon>Araneidae</taxon>
        <taxon>Caerostris</taxon>
    </lineage>
</organism>
<dbReference type="AlphaFoldDB" id="A0AAV4P5Q7"/>
<protein>
    <submittedName>
        <fullName evidence="1">Uncharacterized protein</fullName>
    </submittedName>
</protein>
<proteinExistence type="predicted"/>
<keyword evidence="2" id="KW-1185">Reference proteome</keyword>
<evidence type="ECO:0000313" key="2">
    <source>
        <dbReference type="Proteomes" id="UP001054945"/>
    </source>
</evidence>
<comment type="caution">
    <text evidence="1">The sequence shown here is derived from an EMBL/GenBank/DDBJ whole genome shotgun (WGS) entry which is preliminary data.</text>
</comment>
<sequence>MVWVFSRIKKNRPSNSVPSHLDPGAADLFLTNINQFIKRKINFFDLEGSLGWGDNGVKQQEKVANGLLKTLKVELRNSRFSKTDREKEMEFVLQFHDCSFCIVFWKKSEKVFKLLKSMHKIVKSPEPPFKETERSSYMGFLEGLSCIPGLRFGKNVYVRREQSSTEKKLKVELEKSRFTKTDREEEMEFVLEFHNCSLVSFLEKEVECKNFESNIAMGVFEFWMVNVCG</sequence>
<dbReference type="EMBL" id="BPLR01021684">
    <property type="protein sequence ID" value="GIX92364.1"/>
    <property type="molecule type" value="Genomic_DNA"/>
</dbReference>
<reference evidence="1 2" key="1">
    <citation type="submission" date="2021-06" db="EMBL/GenBank/DDBJ databases">
        <title>Caerostris extrusa draft genome.</title>
        <authorList>
            <person name="Kono N."/>
            <person name="Arakawa K."/>
        </authorList>
    </citation>
    <scope>NUCLEOTIDE SEQUENCE [LARGE SCALE GENOMIC DNA]</scope>
</reference>
<dbReference type="Proteomes" id="UP001054945">
    <property type="component" value="Unassembled WGS sequence"/>
</dbReference>
<evidence type="ECO:0000313" key="1">
    <source>
        <dbReference type="EMBL" id="GIX92364.1"/>
    </source>
</evidence>
<name>A0AAV4P5Q7_CAEEX</name>
<gene>
    <name evidence="1" type="ORF">CEXT_683391</name>
</gene>
<accession>A0AAV4P5Q7</accession>